<organism evidence="1 2">
    <name type="scientific">Thorsellia kenyensis</name>
    <dbReference type="NCBI Taxonomy" id="1549888"/>
    <lineage>
        <taxon>Bacteria</taxon>
        <taxon>Pseudomonadati</taxon>
        <taxon>Pseudomonadota</taxon>
        <taxon>Gammaproteobacteria</taxon>
        <taxon>Enterobacterales</taxon>
        <taxon>Thorselliaceae</taxon>
        <taxon>Thorsellia</taxon>
    </lineage>
</organism>
<dbReference type="Gene3D" id="3.30.110.70">
    <property type="entry name" value="Hypothetical protein apc22750. Chain B"/>
    <property type="match status" value="1"/>
</dbReference>
<proteinExistence type="predicted"/>
<protein>
    <submittedName>
        <fullName evidence="1">Rcs stress response system protein RcsF</fullName>
    </submittedName>
</protein>
<evidence type="ECO:0000313" key="2">
    <source>
        <dbReference type="Proteomes" id="UP001589758"/>
    </source>
</evidence>
<gene>
    <name evidence="1" type="primary">rcsF</name>
    <name evidence="1" type="ORF">ACFFIT_00060</name>
</gene>
<dbReference type="InterPro" id="IPR030852">
    <property type="entry name" value="RcsF"/>
</dbReference>
<dbReference type="PROSITE" id="PS51257">
    <property type="entry name" value="PROKAR_LIPOPROTEIN"/>
    <property type="match status" value="1"/>
</dbReference>
<dbReference type="Proteomes" id="UP001589758">
    <property type="component" value="Unassembled WGS sequence"/>
</dbReference>
<dbReference type="EMBL" id="JBHLXE010000002">
    <property type="protein sequence ID" value="MFC0178512.1"/>
    <property type="molecule type" value="Genomic_DNA"/>
</dbReference>
<keyword evidence="2" id="KW-1185">Reference proteome</keyword>
<name>A0ABV6C7E3_9GAMM</name>
<comment type="caution">
    <text evidence="1">The sequence shown here is derived from an EMBL/GenBank/DDBJ whole genome shotgun (WGS) entry which is preliminary data.</text>
</comment>
<accession>A0ABV6C7E3</accession>
<reference evidence="1 2" key="1">
    <citation type="submission" date="2024-09" db="EMBL/GenBank/DDBJ databases">
        <authorList>
            <person name="Sun Q."/>
            <person name="Mori K."/>
        </authorList>
    </citation>
    <scope>NUCLEOTIDE SEQUENCE [LARGE SCALE GENOMIC DNA]</scope>
    <source>
        <strain evidence="1 2">CCM 8545</strain>
    </source>
</reference>
<dbReference type="RefSeq" id="WP_385875251.1">
    <property type="nucleotide sequence ID" value="NZ_JBHLXE010000002.1"/>
</dbReference>
<dbReference type="Pfam" id="PF16358">
    <property type="entry name" value="RcsF"/>
    <property type="match status" value="1"/>
</dbReference>
<evidence type="ECO:0000313" key="1">
    <source>
        <dbReference type="EMBL" id="MFC0178512.1"/>
    </source>
</evidence>
<sequence length="123" mass="13134">MKPSFSILSTVIFSLSAIALVGCSSFERNPPPSPSSVVLFDSQQQLQGINHEVLGPISGAACQISINDPLVTVRQAESQIQRQAQRSGANAVLIENCEIIQNVPGCVRQTVCKGQAIKFTPIN</sequence>